<evidence type="ECO:0000313" key="2">
    <source>
        <dbReference type="Proteomes" id="UP001164923"/>
    </source>
</evidence>
<sequence length="86" mass="9521">MRKSLLRAYTVYTPQGKEPEMNTITHRDATLTAEELNREIALAFELGPNGPRFCGVPYVGFASCERIGNHDGEHVCTGHTGRLIGF</sequence>
<name>A0A9X9K3Y2_9CAUD</name>
<organism evidence="1 2">
    <name type="scientific">Arthrobacter phage VResidence</name>
    <dbReference type="NCBI Taxonomy" id="2927294"/>
    <lineage>
        <taxon>Viruses</taxon>
        <taxon>Duplodnaviria</taxon>
        <taxon>Heunggongvirae</taxon>
        <taxon>Uroviricota</taxon>
        <taxon>Caudoviricetes</taxon>
        <taxon>Casidaviridae</taxon>
        <taxon>Manhattanvirus</taxon>
        <taxon>Manhattanvirus vresidence</taxon>
    </lineage>
</organism>
<accession>A0A9X9K3Y2</accession>
<proteinExistence type="predicted"/>
<evidence type="ECO:0000313" key="1">
    <source>
        <dbReference type="EMBL" id="UYL87662.1"/>
    </source>
</evidence>
<dbReference type="EMBL" id="OP434455">
    <property type="protein sequence ID" value="UYL87662.1"/>
    <property type="molecule type" value="Genomic_DNA"/>
</dbReference>
<keyword evidence="2" id="KW-1185">Reference proteome</keyword>
<reference evidence="1" key="1">
    <citation type="submission" date="2024-06" db="EMBL/GenBank/DDBJ databases">
        <authorList>
            <person name="Hatch R.X."/>
            <person name="Arellano O.M."/>
            <person name="Sasaoka A.N."/>
            <person name="Stewart A.S."/>
            <person name="Velarde E.T."/>
            <person name="Garcia Costas A.M."/>
            <person name="Furlong K.P."/>
            <person name="Rudner A.D."/>
            <person name="Beyer A.R."/>
            <person name="Chong R.A."/>
            <person name="Edgington N.P."/>
            <person name="Freise A.C."/>
            <person name="Gibb B.P."/>
            <person name="Klyczek K.K."/>
            <person name="Swerdlow S.J."/>
            <person name="Garlena R.A."/>
            <person name="Russell D.A."/>
            <person name="Jacobs-Sera D."/>
            <person name="Hatfull G.F."/>
        </authorList>
    </citation>
    <scope>NUCLEOTIDE SEQUENCE</scope>
</reference>
<dbReference type="Proteomes" id="UP001164923">
    <property type="component" value="Segment"/>
</dbReference>
<protein>
    <submittedName>
        <fullName evidence="1">Uncharacterized protein</fullName>
    </submittedName>
</protein>
<gene>
    <name evidence="1" type="primary">58</name>
    <name evidence="1" type="ORF">SEA_VRESIDENCE_58</name>
</gene>